<accession>A0A6J5PR58</accession>
<evidence type="ECO:0000313" key="2">
    <source>
        <dbReference type="EMBL" id="CAB4170024.1"/>
    </source>
</evidence>
<organism evidence="2">
    <name type="scientific">uncultured Caudovirales phage</name>
    <dbReference type="NCBI Taxonomy" id="2100421"/>
    <lineage>
        <taxon>Viruses</taxon>
        <taxon>Duplodnaviria</taxon>
        <taxon>Heunggongvirae</taxon>
        <taxon>Uroviricota</taxon>
        <taxon>Caudoviricetes</taxon>
        <taxon>Peduoviridae</taxon>
        <taxon>Maltschvirus</taxon>
        <taxon>Maltschvirus maltsch</taxon>
    </lineage>
</organism>
<reference evidence="2" key="1">
    <citation type="submission" date="2020-05" db="EMBL/GenBank/DDBJ databases">
        <authorList>
            <person name="Chiriac C."/>
            <person name="Salcher M."/>
            <person name="Ghai R."/>
            <person name="Kavagutti S V."/>
        </authorList>
    </citation>
    <scope>NUCLEOTIDE SEQUENCE</scope>
</reference>
<evidence type="ECO:0000313" key="3">
    <source>
        <dbReference type="EMBL" id="CAB4199138.1"/>
    </source>
</evidence>
<dbReference type="EMBL" id="LR796314">
    <property type="protein sequence ID" value="CAB4136063.1"/>
    <property type="molecule type" value="Genomic_DNA"/>
</dbReference>
<gene>
    <name evidence="3" type="ORF">UFOVP1334_17</name>
    <name evidence="1" type="ORF">UFOVP296_10</name>
    <name evidence="2" type="ORF">UFOVP912_29</name>
</gene>
<evidence type="ECO:0000313" key="1">
    <source>
        <dbReference type="EMBL" id="CAB4136063.1"/>
    </source>
</evidence>
<protein>
    <submittedName>
        <fullName evidence="2">Uncharacterized protein</fullName>
    </submittedName>
</protein>
<sequence>MKTYVVEVRSTVTGEWLTIERMQAKNEAAVWLEVLGPKPWDRFKKAQKQRLSIRTE</sequence>
<dbReference type="EMBL" id="LR797283">
    <property type="protein sequence ID" value="CAB4199138.1"/>
    <property type="molecule type" value="Genomic_DNA"/>
</dbReference>
<dbReference type="EMBL" id="LR796853">
    <property type="protein sequence ID" value="CAB4170024.1"/>
    <property type="molecule type" value="Genomic_DNA"/>
</dbReference>
<proteinExistence type="predicted"/>
<name>A0A6J5PR58_9CAUD</name>